<dbReference type="PANTHER" id="PTHR43284:SF1">
    <property type="entry name" value="ASPARAGINE SYNTHETASE"/>
    <property type="match status" value="1"/>
</dbReference>
<dbReference type="PROSITE" id="PS51278">
    <property type="entry name" value="GATASE_TYPE_2"/>
    <property type="match status" value="1"/>
</dbReference>
<keyword evidence="12" id="KW-1185">Reference proteome</keyword>
<protein>
    <recommendedName>
        <fullName evidence="3">asparagine synthase (glutamine-hydrolyzing)</fullName>
        <ecNumber evidence="3">6.3.5.4</ecNumber>
    </recommendedName>
</protein>
<dbReference type="GO" id="GO:0006529">
    <property type="term" value="P:asparagine biosynthetic process"/>
    <property type="evidence" value="ECO:0007669"/>
    <property type="project" value="UniProtKB-KW"/>
</dbReference>
<dbReference type="InterPro" id="IPR001962">
    <property type="entry name" value="Asn_synthase"/>
</dbReference>
<dbReference type="InterPro" id="IPR051786">
    <property type="entry name" value="ASN_synthetase/amidase"/>
</dbReference>
<evidence type="ECO:0000256" key="1">
    <source>
        <dbReference type="ARBA" id="ARBA00005187"/>
    </source>
</evidence>
<dbReference type="Gene3D" id="3.40.50.620">
    <property type="entry name" value="HUPs"/>
    <property type="match status" value="2"/>
</dbReference>
<dbReference type="PIRSF" id="PIRSF001589">
    <property type="entry name" value="Asn_synthetase_glu-h"/>
    <property type="match status" value="1"/>
</dbReference>
<keyword evidence="6" id="KW-0061">Asparagine biosynthesis</keyword>
<dbReference type="InterPro" id="IPR014729">
    <property type="entry name" value="Rossmann-like_a/b/a_fold"/>
</dbReference>
<evidence type="ECO:0000256" key="5">
    <source>
        <dbReference type="ARBA" id="ARBA00022840"/>
    </source>
</evidence>
<dbReference type="Pfam" id="PF00733">
    <property type="entry name" value="Asn_synthase"/>
    <property type="match status" value="1"/>
</dbReference>
<dbReference type="Gene3D" id="3.60.20.10">
    <property type="entry name" value="Glutamine Phosphoribosylpyrophosphate, subunit 1, domain 1"/>
    <property type="match status" value="1"/>
</dbReference>
<keyword evidence="5 9" id="KW-0067">ATP-binding</keyword>
<sequence length="650" mass="74365">MSAICGMLYAGNQEADDSAGAGMMDALHIYPSDRADSLIEGPLYLGCHHQWVTSESIQDRLPRYDRLHRLAITADAIIDNREELFSRLAVEPSVRREMPDSELILLAYRKWGREAPRYLLGDYTFVIWDESRQELFGARDLFGNRTLYYHVNQDRLAFCTAINPLFSLGDVKKELNEKWLSEFLAIPLMVESPELAATVYANIEQLPPAHCFTFHGGQLKMWQFDSVGKGAALNLKSDEEYEEALRDVFNQAIRSSLRTFKKTGATLSGGLDSGSIASFASAQLRNENKVLHTYSYVPAKDFVDWTDRTRIANESPFIEATVQHAGNIHSQYLDFTGQSSFTDVDEWLGLLEMPYKYFENSFWLRGIYEQASKDGVGVLLSGSRGNQTISWGPALQYFSKLIHNFRFIRFYRELQVFSRQRGIRRKHLLPQIGRQALPYVNEVSIVNDDMTLPRLISPDFARKTKVFDRLQEHDFALSGSLRHDAMEARSNQLHSLIIANLRGTKGTKLSLKYGIWDRDPTCDPRVVRFCLSVPLEQSVRDGYDRALIRRATKGYLPDKVRLNQQIRGVQAADWIHRMKPHWHAFTEEVEQLCSDGIVHSYMDVAKIKAALTKVGSTPKDEQAFNLDTRILMRSVIVYRFLKQVMNECKG</sequence>
<proteinExistence type="inferred from homology"/>
<dbReference type="PANTHER" id="PTHR43284">
    <property type="entry name" value="ASPARAGINE SYNTHETASE (GLUTAMINE-HYDROLYZING)"/>
    <property type="match status" value="1"/>
</dbReference>
<dbReference type="InterPro" id="IPR033738">
    <property type="entry name" value="AsnB_N"/>
</dbReference>
<dbReference type="RefSeq" id="WP_161698150.1">
    <property type="nucleotide sequence ID" value="NZ_JAAAMU010000005.1"/>
</dbReference>
<reference evidence="11 12" key="1">
    <citation type="submission" date="2020-01" db="EMBL/GenBank/DDBJ databases">
        <title>Paenibacillus soybeanensis sp. nov. isolated from the nodules of soybean (Glycine max(L.) Merr).</title>
        <authorList>
            <person name="Wang H."/>
        </authorList>
    </citation>
    <scope>NUCLEOTIDE SEQUENCE [LARGE SCALE GENOMIC DNA]</scope>
    <source>
        <strain evidence="11 12">DSM 23054</strain>
    </source>
</reference>
<comment type="caution">
    <text evidence="11">The sequence shown here is derived from an EMBL/GenBank/DDBJ whole genome shotgun (WGS) entry which is preliminary data.</text>
</comment>
<keyword evidence="4 9" id="KW-0547">Nucleotide-binding</keyword>
<evidence type="ECO:0000256" key="6">
    <source>
        <dbReference type="ARBA" id="ARBA00022888"/>
    </source>
</evidence>
<comment type="catalytic activity">
    <reaction evidence="8">
        <text>L-aspartate + L-glutamine + ATP + H2O = L-asparagine + L-glutamate + AMP + diphosphate + H(+)</text>
        <dbReference type="Rhea" id="RHEA:12228"/>
        <dbReference type="ChEBI" id="CHEBI:15377"/>
        <dbReference type="ChEBI" id="CHEBI:15378"/>
        <dbReference type="ChEBI" id="CHEBI:29985"/>
        <dbReference type="ChEBI" id="CHEBI:29991"/>
        <dbReference type="ChEBI" id="CHEBI:30616"/>
        <dbReference type="ChEBI" id="CHEBI:33019"/>
        <dbReference type="ChEBI" id="CHEBI:58048"/>
        <dbReference type="ChEBI" id="CHEBI:58359"/>
        <dbReference type="ChEBI" id="CHEBI:456215"/>
        <dbReference type="EC" id="6.3.5.4"/>
    </reaction>
</comment>
<dbReference type="InterPro" id="IPR006426">
    <property type="entry name" value="Asn_synth_AEB"/>
</dbReference>
<evidence type="ECO:0000256" key="8">
    <source>
        <dbReference type="ARBA" id="ARBA00048741"/>
    </source>
</evidence>
<evidence type="ECO:0000256" key="9">
    <source>
        <dbReference type="PIRSR" id="PIRSR001589-2"/>
    </source>
</evidence>
<keyword evidence="6" id="KW-0028">Amino-acid biosynthesis</keyword>
<dbReference type="OrthoDB" id="9763290at2"/>
<name>A0A7X5BWX8_9BACL</name>
<dbReference type="EC" id="6.3.5.4" evidence="3"/>
<feature type="binding site" evidence="9">
    <location>
        <position position="100"/>
    </location>
    <ligand>
        <name>L-glutamine</name>
        <dbReference type="ChEBI" id="CHEBI:58359"/>
    </ligand>
</feature>
<evidence type="ECO:0000256" key="2">
    <source>
        <dbReference type="ARBA" id="ARBA00005752"/>
    </source>
</evidence>
<evidence type="ECO:0000313" key="12">
    <source>
        <dbReference type="Proteomes" id="UP000558113"/>
    </source>
</evidence>
<dbReference type="SUPFAM" id="SSF56235">
    <property type="entry name" value="N-terminal nucleophile aminohydrolases (Ntn hydrolases)"/>
    <property type="match status" value="1"/>
</dbReference>
<dbReference type="SUPFAM" id="SSF52402">
    <property type="entry name" value="Adenine nucleotide alpha hydrolases-like"/>
    <property type="match status" value="1"/>
</dbReference>
<dbReference type="AlphaFoldDB" id="A0A7X5BWX8"/>
<dbReference type="Proteomes" id="UP000558113">
    <property type="component" value="Unassembled WGS sequence"/>
</dbReference>
<organism evidence="11 12">
    <name type="scientific">Paenibacillus sacheonensis</name>
    <dbReference type="NCBI Taxonomy" id="742054"/>
    <lineage>
        <taxon>Bacteria</taxon>
        <taxon>Bacillati</taxon>
        <taxon>Bacillota</taxon>
        <taxon>Bacilli</taxon>
        <taxon>Bacillales</taxon>
        <taxon>Paenibacillaceae</taxon>
        <taxon>Paenibacillus</taxon>
    </lineage>
</organism>
<comment type="pathway">
    <text evidence="1">Amino-acid biosynthesis; L-asparagine biosynthesis; L-asparagine from L-aspartate (L-Gln route): step 1/1.</text>
</comment>
<dbReference type="InterPro" id="IPR029055">
    <property type="entry name" value="Ntn_hydrolases_N"/>
</dbReference>
<evidence type="ECO:0000256" key="7">
    <source>
        <dbReference type="ARBA" id="ARBA00022962"/>
    </source>
</evidence>
<dbReference type="CDD" id="cd00712">
    <property type="entry name" value="AsnB"/>
    <property type="match status" value="1"/>
</dbReference>
<evidence type="ECO:0000256" key="4">
    <source>
        <dbReference type="ARBA" id="ARBA00022741"/>
    </source>
</evidence>
<feature type="domain" description="Glutamine amidotransferase type-2" evidence="10">
    <location>
        <begin position="1"/>
        <end position="217"/>
    </location>
</feature>
<dbReference type="Pfam" id="PF13537">
    <property type="entry name" value="GATase_7"/>
    <property type="match status" value="1"/>
</dbReference>
<gene>
    <name evidence="11" type="ORF">GT003_12890</name>
</gene>
<evidence type="ECO:0000256" key="3">
    <source>
        <dbReference type="ARBA" id="ARBA00012737"/>
    </source>
</evidence>
<dbReference type="GO" id="GO:0005524">
    <property type="term" value="F:ATP binding"/>
    <property type="evidence" value="ECO:0007669"/>
    <property type="project" value="UniProtKB-KW"/>
</dbReference>
<comment type="similarity">
    <text evidence="2">Belongs to the asparagine synthetase family.</text>
</comment>
<dbReference type="EMBL" id="JAAAMU010000005">
    <property type="protein sequence ID" value="NBC69888.1"/>
    <property type="molecule type" value="Genomic_DNA"/>
</dbReference>
<evidence type="ECO:0000313" key="11">
    <source>
        <dbReference type="EMBL" id="NBC69888.1"/>
    </source>
</evidence>
<dbReference type="GO" id="GO:0004066">
    <property type="term" value="F:asparagine synthase (glutamine-hydrolyzing) activity"/>
    <property type="evidence" value="ECO:0007669"/>
    <property type="project" value="UniProtKB-EC"/>
</dbReference>
<evidence type="ECO:0000259" key="10">
    <source>
        <dbReference type="PROSITE" id="PS51278"/>
    </source>
</evidence>
<accession>A0A7X5BWX8</accession>
<keyword evidence="7" id="KW-0315">Glutamine amidotransferase</keyword>
<dbReference type="InterPro" id="IPR017932">
    <property type="entry name" value="GATase_2_dom"/>
</dbReference>